<comment type="caution">
    <text evidence="1">The sequence shown here is derived from an EMBL/GenBank/DDBJ whole genome shotgun (WGS) entry which is preliminary data.</text>
</comment>
<gene>
    <name evidence="1" type="ORF">PCOR1329_LOCUS34401</name>
</gene>
<sequence>MWYEQEVFEHQAVFLHAAGSLGMNEYLKRYESLNETDGWAQYFPAQTKITCGWRVDDDRLVGDFEEYKLVLNMDVVIDADRRYGFRPLSSFFWEGVTTGQIGYNLPTGTTTVFSKKYEAPAAGSFDPYGFSAHTHPGGKSLKFIAKRLGGQSFATPQSLFTLEFRSLTVEPGSQSQELNVQPGEYLRLPTLDWSEIGLKWFIGSISASGVDSNRHCAFQKGDIFYLEAVHDIHDVKKGVKDMMSLKGVVLWDDPPQLTFAPGKWSFSGFLRNQLFGQAFAPHDLLAQIPQKVDQTAMLELHSRWPLLFCHPDRVADAKYVRCHRNTVDQILSKYPSVNDIDTAMLAKVHKSCDRF</sequence>
<evidence type="ECO:0000313" key="1">
    <source>
        <dbReference type="EMBL" id="CAK0838455.1"/>
    </source>
</evidence>
<proteinExistence type="predicted"/>
<dbReference type="Proteomes" id="UP001189429">
    <property type="component" value="Unassembled WGS sequence"/>
</dbReference>
<reference evidence="1" key="1">
    <citation type="submission" date="2023-10" db="EMBL/GenBank/DDBJ databases">
        <authorList>
            <person name="Chen Y."/>
            <person name="Shah S."/>
            <person name="Dougan E. K."/>
            <person name="Thang M."/>
            <person name="Chan C."/>
        </authorList>
    </citation>
    <scope>NUCLEOTIDE SEQUENCE [LARGE SCALE GENOMIC DNA]</scope>
</reference>
<protein>
    <submittedName>
        <fullName evidence="1">Uncharacterized protein</fullName>
    </submittedName>
</protein>
<accession>A0ABN9T122</accession>
<evidence type="ECO:0000313" key="2">
    <source>
        <dbReference type="Proteomes" id="UP001189429"/>
    </source>
</evidence>
<name>A0ABN9T122_9DINO</name>
<organism evidence="1 2">
    <name type="scientific">Prorocentrum cordatum</name>
    <dbReference type="NCBI Taxonomy" id="2364126"/>
    <lineage>
        <taxon>Eukaryota</taxon>
        <taxon>Sar</taxon>
        <taxon>Alveolata</taxon>
        <taxon>Dinophyceae</taxon>
        <taxon>Prorocentrales</taxon>
        <taxon>Prorocentraceae</taxon>
        <taxon>Prorocentrum</taxon>
    </lineage>
</organism>
<dbReference type="EMBL" id="CAUYUJ010014226">
    <property type="protein sequence ID" value="CAK0838455.1"/>
    <property type="molecule type" value="Genomic_DNA"/>
</dbReference>
<keyword evidence="2" id="KW-1185">Reference proteome</keyword>